<evidence type="ECO:0000313" key="5">
    <source>
        <dbReference type="Proteomes" id="UP001314796"/>
    </source>
</evidence>
<evidence type="ECO:0000256" key="1">
    <source>
        <dbReference type="ARBA" id="ARBA00022679"/>
    </source>
</evidence>
<dbReference type="InterPro" id="IPR016181">
    <property type="entry name" value="Acyl_CoA_acyltransferase"/>
</dbReference>
<dbReference type="PROSITE" id="PS51186">
    <property type="entry name" value="GNAT"/>
    <property type="match status" value="1"/>
</dbReference>
<dbReference type="InterPro" id="IPR050680">
    <property type="entry name" value="YpeA/RimI_acetyltransf"/>
</dbReference>
<proteinExistence type="predicted"/>
<reference evidence="4 5" key="1">
    <citation type="submission" date="2021-01" db="EMBL/GenBank/DDBJ databases">
        <title>Genomic Encyclopedia of Type Strains, Phase IV (KMG-IV): sequencing the most valuable type-strain genomes for metagenomic binning, comparative biology and taxonomic classification.</title>
        <authorList>
            <person name="Goeker M."/>
        </authorList>
    </citation>
    <scope>NUCLEOTIDE SEQUENCE [LARGE SCALE GENOMIC DNA]</scope>
    <source>
        <strain evidence="4 5">DSM 25890</strain>
    </source>
</reference>
<dbReference type="RefSeq" id="WP_204400785.1">
    <property type="nucleotide sequence ID" value="NZ_JAFBEE010000004.1"/>
</dbReference>
<evidence type="ECO:0000313" key="4">
    <source>
        <dbReference type="EMBL" id="MBM7614499.1"/>
    </source>
</evidence>
<dbReference type="PANTHER" id="PTHR43420">
    <property type="entry name" value="ACETYLTRANSFERASE"/>
    <property type="match status" value="1"/>
</dbReference>
<protein>
    <submittedName>
        <fullName evidence="4">Ribosomal protein S18 acetylase RimI-like enzyme</fullName>
    </submittedName>
</protein>
<dbReference type="EMBL" id="JAFBEE010000004">
    <property type="protein sequence ID" value="MBM7614499.1"/>
    <property type="molecule type" value="Genomic_DNA"/>
</dbReference>
<organism evidence="4 5">
    <name type="scientific">Alkaliphilus hydrothermalis</name>
    <dbReference type="NCBI Taxonomy" id="1482730"/>
    <lineage>
        <taxon>Bacteria</taxon>
        <taxon>Bacillati</taxon>
        <taxon>Bacillota</taxon>
        <taxon>Clostridia</taxon>
        <taxon>Peptostreptococcales</taxon>
        <taxon>Natronincolaceae</taxon>
        <taxon>Alkaliphilus</taxon>
    </lineage>
</organism>
<dbReference type="Proteomes" id="UP001314796">
    <property type="component" value="Unassembled WGS sequence"/>
</dbReference>
<name>A0ABS2NPJ2_9FIRM</name>
<comment type="caution">
    <text evidence="4">The sequence shown here is derived from an EMBL/GenBank/DDBJ whole genome shotgun (WGS) entry which is preliminary data.</text>
</comment>
<accession>A0ABS2NPJ2</accession>
<gene>
    <name evidence="4" type="ORF">JOC73_001010</name>
</gene>
<dbReference type="InterPro" id="IPR000182">
    <property type="entry name" value="GNAT_dom"/>
</dbReference>
<feature type="domain" description="N-acetyltransferase" evidence="3">
    <location>
        <begin position="1"/>
        <end position="128"/>
    </location>
</feature>
<keyword evidence="2" id="KW-0012">Acyltransferase</keyword>
<dbReference type="Pfam" id="PF00583">
    <property type="entry name" value="Acetyltransf_1"/>
    <property type="match status" value="1"/>
</dbReference>
<dbReference type="CDD" id="cd04301">
    <property type="entry name" value="NAT_SF"/>
    <property type="match status" value="1"/>
</dbReference>
<keyword evidence="1" id="KW-0808">Transferase</keyword>
<sequence>MEDAEGRFVNIDFDTLKAGFGGASWRIIAYMIYKVFHNKIKYNEIHIDPLIVDSKAQGNGIGTKLLNEAFSYTKTGKRDKVSLSVVNTNTDAKKLYERVGFKVIQTVYTGYFTHSAGFDTVYYMEKQL</sequence>
<dbReference type="Gene3D" id="3.40.630.30">
    <property type="match status" value="1"/>
</dbReference>
<evidence type="ECO:0000256" key="2">
    <source>
        <dbReference type="ARBA" id="ARBA00023315"/>
    </source>
</evidence>
<evidence type="ECO:0000259" key="3">
    <source>
        <dbReference type="PROSITE" id="PS51186"/>
    </source>
</evidence>
<keyword evidence="5" id="KW-1185">Reference proteome</keyword>
<dbReference type="SUPFAM" id="SSF55729">
    <property type="entry name" value="Acyl-CoA N-acyltransferases (Nat)"/>
    <property type="match status" value="1"/>
</dbReference>